<name>W7U187_9STRA</name>
<accession>W7U187</accession>
<evidence type="ECO:0000256" key="1">
    <source>
        <dbReference type="SAM" id="MobiDB-lite"/>
    </source>
</evidence>
<dbReference type="PANTHER" id="PTHR43689">
    <property type="entry name" value="HYDROLASE"/>
    <property type="match status" value="1"/>
</dbReference>
<dbReference type="PANTHER" id="PTHR43689:SF8">
    <property type="entry name" value="ALPHA_BETA-HYDROLASES SUPERFAMILY PROTEIN"/>
    <property type="match status" value="1"/>
</dbReference>
<dbReference type="EMBL" id="AZIL01000609">
    <property type="protein sequence ID" value="EWM26641.1"/>
    <property type="molecule type" value="Genomic_DNA"/>
</dbReference>
<evidence type="ECO:0000256" key="2">
    <source>
        <dbReference type="SAM" id="Phobius"/>
    </source>
</evidence>
<keyword evidence="2" id="KW-1133">Transmembrane helix</keyword>
<dbReference type="SUPFAM" id="SSF53474">
    <property type="entry name" value="alpha/beta-Hydrolases"/>
    <property type="match status" value="1"/>
</dbReference>
<keyword evidence="2" id="KW-0812">Transmembrane</keyword>
<comment type="caution">
    <text evidence="4">The sequence shown here is derived from an EMBL/GenBank/DDBJ whole genome shotgun (WGS) entry which is preliminary data.</text>
</comment>
<feature type="region of interest" description="Disordered" evidence="1">
    <location>
        <begin position="1"/>
        <end position="28"/>
    </location>
</feature>
<proteinExistence type="predicted"/>
<dbReference type="AlphaFoldDB" id="W7U187"/>
<dbReference type="Gene3D" id="3.40.50.1820">
    <property type="entry name" value="alpha/beta hydrolase"/>
    <property type="match status" value="1"/>
</dbReference>
<dbReference type="PRINTS" id="PR00111">
    <property type="entry name" value="ABHYDROLASE"/>
</dbReference>
<evidence type="ECO:0000313" key="5">
    <source>
        <dbReference type="Proteomes" id="UP000019335"/>
    </source>
</evidence>
<dbReference type="OrthoDB" id="408373at2759"/>
<dbReference type="InterPro" id="IPR029058">
    <property type="entry name" value="AB_hydrolase_fold"/>
</dbReference>
<gene>
    <name evidence="4" type="ORF">Naga_100001g31</name>
</gene>
<keyword evidence="5" id="KW-1185">Reference proteome</keyword>
<dbReference type="InterPro" id="IPR000073">
    <property type="entry name" value="AB_hydrolase_1"/>
</dbReference>
<sequence length="367" mass="39552">MGSGQRGAPTGGTFSPGSDDSPVKMPGQQARGSLVSTCALLVGALAVLLSGTVSLSRYPPRSFPRVVVGEEFLQEAGGQFVTLSKGRVHYVLREPTTPSDLPPVVLIHGFSLGCIIWNDVADALVSQGGRRVLAFDLYGRGYSDAAFPCDVELFSGQLTELLFALQPILGPGPIDIFGTSMGGAIAVHFTHLHPERVRRLALLAPAGLPVNVPWTAKLGKLPFFGDIFMPILGPVSLRTYARKGHAYPDDPAFQPTFAAMSRVLRRQSQVNPAFFPALLSTLRDFPLNDLVWAYESVARTRKDGSVLVIWGDRDVITPFMHASRVIDLLGGPAKAKLLVLDDCGHVDPLEVQRNIEEMMPPLLAHLG</sequence>
<dbReference type="GO" id="GO:0016787">
    <property type="term" value="F:hydrolase activity"/>
    <property type="evidence" value="ECO:0007669"/>
    <property type="project" value="UniProtKB-KW"/>
</dbReference>
<dbReference type="Proteomes" id="UP000019335">
    <property type="component" value="Chromosome 8"/>
</dbReference>
<organism evidence="4 5">
    <name type="scientific">Nannochloropsis gaditana</name>
    <dbReference type="NCBI Taxonomy" id="72520"/>
    <lineage>
        <taxon>Eukaryota</taxon>
        <taxon>Sar</taxon>
        <taxon>Stramenopiles</taxon>
        <taxon>Ochrophyta</taxon>
        <taxon>Eustigmatophyceae</taxon>
        <taxon>Eustigmatales</taxon>
        <taxon>Monodopsidaceae</taxon>
        <taxon>Nannochloropsis</taxon>
    </lineage>
</organism>
<dbReference type="Pfam" id="PF12697">
    <property type="entry name" value="Abhydrolase_6"/>
    <property type="match status" value="1"/>
</dbReference>
<reference evidence="4 5" key="1">
    <citation type="journal article" date="2014" name="Mol. Plant">
        <title>Chromosome Scale Genome Assembly and Transcriptome Profiling of Nannochloropsis gaditana in Nitrogen Depletion.</title>
        <authorList>
            <person name="Corteggiani Carpinelli E."/>
            <person name="Telatin A."/>
            <person name="Vitulo N."/>
            <person name="Forcato C."/>
            <person name="D'Angelo M."/>
            <person name="Schiavon R."/>
            <person name="Vezzi A."/>
            <person name="Giacometti G.M."/>
            <person name="Morosinotto T."/>
            <person name="Valle G."/>
        </authorList>
    </citation>
    <scope>NUCLEOTIDE SEQUENCE [LARGE SCALE GENOMIC DNA]</scope>
    <source>
        <strain evidence="4 5">B-31</strain>
    </source>
</reference>
<keyword evidence="4" id="KW-0378">Hydrolase</keyword>
<feature type="domain" description="AB hydrolase-1" evidence="3">
    <location>
        <begin position="104"/>
        <end position="350"/>
    </location>
</feature>
<evidence type="ECO:0000313" key="4">
    <source>
        <dbReference type="EMBL" id="EWM26641.1"/>
    </source>
</evidence>
<keyword evidence="2" id="KW-0472">Membrane</keyword>
<feature type="transmembrane region" description="Helical" evidence="2">
    <location>
        <begin position="34"/>
        <end position="55"/>
    </location>
</feature>
<protein>
    <submittedName>
        <fullName evidence="4">Alpha beta hydrolase</fullName>
    </submittedName>
</protein>
<evidence type="ECO:0000259" key="3">
    <source>
        <dbReference type="Pfam" id="PF12697"/>
    </source>
</evidence>